<accession>A0ACC2TLB3</accession>
<dbReference type="EMBL" id="QTSX02002464">
    <property type="protein sequence ID" value="KAJ9075448.1"/>
    <property type="molecule type" value="Genomic_DNA"/>
</dbReference>
<comment type="caution">
    <text evidence="1">The sequence shown here is derived from an EMBL/GenBank/DDBJ whole genome shotgun (WGS) entry which is preliminary data.</text>
</comment>
<proteinExistence type="predicted"/>
<keyword evidence="2" id="KW-1185">Reference proteome</keyword>
<protein>
    <submittedName>
        <fullName evidence="1">Uncharacterized protein</fullName>
    </submittedName>
</protein>
<evidence type="ECO:0000313" key="1">
    <source>
        <dbReference type="EMBL" id="KAJ9075448.1"/>
    </source>
</evidence>
<organism evidence="1 2">
    <name type="scientific">Entomophthora muscae</name>
    <dbReference type="NCBI Taxonomy" id="34485"/>
    <lineage>
        <taxon>Eukaryota</taxon>
        <taxon>Fungi</taxon>
        <taxon>Fungi incertae sedis</taxon>
        <taxon>Zoopagomycota</taxon>
        <taxon>Entomophthoromycotina</taxon>
        <taxon>Entomophthoromycetes</taxon>
        <taxon>Entomophthorales</taxon>
        <taxon>Entomophthoraceae</taxon>
        <taxon>Entomophthora</taxon>
    </lineage>
</organism>
<name>A0ACC2TLB3_9FUNG</name>
<gene>
    <name evidence="1" type="ORF">DSO57_1036043</name>
</gene>
<dbReference type="Proteomes" id="UP001165960">
    <property type="component" value="Unassembled WGS sequence"/>
</dbReference>
<reference evidence="1" key="1">
    <citation type="submission" date="2022-04" db="EMBL/GenBank/DDBJ databases">
        <title>Genome of the entomopathogenic fungus Entomophthora muscae.</title>
        <authorList>
            <person name="Elya C."/>
            <person name="Lovett B.R."/>
            <person name="Lee E."/>
            <person name="Macias A.M."/>
            <person name="Hajek A.E."/>
            <person name="De Bivort B.L."/>
            <person name="Kasson M.T."/>
            <person name="De Fine Licht H.H."/>
            <person name="Stajich J.E."/>
        </authorList>
    </citation>
    <scope>NUCLEOTIDE SEQUENCE</scope>
    <source>
        <strain evidence="1">Berkeley</strain>
    </source>
</reference>
<sequence>MSEAAERSTEKNKRDKTLKKLEVALQAGDFYQAHQIYRSVCNRYYNQKNYGKAIEMLYEGSLKLLEYEQYASAADLGTYLTKAYTASNTQVDPESSTRIIAIIKEFPSSEKTRGFLITAALDWATKFGSLSSGEPLFHDALAAIYERDGNFLMAENHYVFGTEETSKAFAGLLYRWASLVEPLNFGYFLARAVLCMIDSGNATKATLTTRFFVAELIQHKPDLVSPDNSTDLSNIGEKDFVEFNVPLLNFIQLLVLLLPKAGARSIFSQMRERYQAHLVTPAYSFSEVLDKIGEDYFGIRIHRPVNLLQSLMSNMFNPGNGAQNAGALPFGQLTQSNTELD</sequence>
<evidence type="ECO:0000313" key="2">
    <source>
        <dbReference type="Proteomes" id="UP001165960"/>
    </source>
</evidence>